<evidence type="ECO:0000256" key="6">
    <source>
        <dbReference type="ARBA" id="ARBA00022525"/>
    </source>
</evidence>
<dbReference type="PANTHER" id="PTHR22953:SF15">
    <property type="entry name" value="PURPLE ACID PHOSPHATASE 13"/>
    <property type="match status" value="1"/>
</dbReference>
<dbReference type="GO" id="GO:0003993">
    <property type="term" value="F:acid phosphatase activity"/>
    <property type="evidence" value="ECO:0007669"/>
    <property type="project" value="UniProtKB-EC"/>
</dbReference>
<evidence type="ECO:0000256" key="10">
    <source>
        <dbReference type="ARBA" id="ARBA00022833"/>
    </source>
</evidence>
<sequence>MGNRAPLPLVVATISLLLWSTAGLRGGRRIPTTLDGPFEPVTVPLDGKVARGNAVDLPASDFRLQRKVTGLEPEQISVSLSATEDSVWISWVTGEFQIGKDIEPLDPTSVASVVRYGNSKKLLMYEATCYSLIYNQLYPFEGLQNYTSGIIHHVQLDDLRPGTKYYYQCGDPSIPAMSAVHVFRTMPASGPKRYPKRIAVIGDLGLTYNSTSTVDHMASNKPDLILLVGDVTYANLYLTNGTGSDCYSCSFPETPIHETFQPRWDYWGRYMEPVISEIPIMVVEGNHEIEQQAENKTFVSYSSRFAFPSEESESFSTFYYSFNAGGIHFIMLGAYISYNKSGEQYKWLERDLEMVDRTVTPWLIATWHPPWYSTYKAHYREAECMRVEMEELLYSYGVDIVFNGHVHAYERSNRVYNYSLDPCGPVYITVGDGGNREKMAVNHADDPGVCPDPLTTPDEYMGGFCAFNFTSGPAAGKFCWDRQPEYSAYRESSFGHGILEVKNETHALWTWHRNQDLYNSTGDEIYIVRQPDECPTKPITFRNTSI</sequence>
<dbReference type="Gene3D" id="3.60.21.10">
    <property type="match status" value="2"/>
</dbReference>
<dbReference type="EMBL" id="PYDT01000011">
    <property type="protein sequence ID" value="THU43959.1"/>
    <property type="molecule type" value="Genomic_DNA"/>
</dbReference>
<keyword evidence="18" id="KW-1185">Reference proteome</keyword>
<dbReference type="InterPro" id="IPR039331">
    <property type="entry name" value="PAPs-like"/>
</dbReference>
<keyword evidence="6" id="KW-0964">Secreted</keyword>
<dbReference type="EC" id="3.1.3.2" evidence="13"/>
<dbReference type="FunFam" id="3.60.21.10:FF:000128">
    <property type="entry name" value="Purple acid phosphatase"/>
    <property type="match status" value="1"/>
</dbReference>
<dbReference type="InterPro" id="IPR008963">
    <property type="entry name" value="Purple_acid_Pase-like_N"/>
</dbReference>
<evidence type="ECO:0000313" key="17">
    <source>
        <dbReference type="EMBL" id="THU43959.1"/>
    </source>
</evidence>
<comment type="subunit">
    <text evidence="5">Homodimer.</text>
</comment>
<keyword evidence="7" id="KW-0479">Metal-binding</keyword>
<protein>
    <recommendedName>
        <fullName evidence="13">Purple acid phosphatase</fullName>
        <ecNumber evidence="13">3.1.3.2</ecNumber>
    </recommendedName>
</protein>
<comment type="cofactor">
    <cofactor evidence="2">
        <name>Zn(2+)</name>
        <dbReference type="ChEBI" id="CHEBI:29105"/>
    </cofactor>
</comment>
<feature type="domain" description="Purple acid phosphatase N-terminal" evidence="16">
    <location>
        <begin position="73"/>
        <end position="185"/>
    </location>
</feature>
<evidence type="ECO:0000259" key="16">
    <source>
        <dbReference type="Pfam" id="PF16656"/>
    </source>
</evidence>
<dbReference type="InterPro" id="IPR041792">
    <property type="entry name" value="MPP_PAP"/>
</dbReference>
<evidence type="ECO:0000256" key="3">
    <source>
        <dbReference type="ARBA" id="ARBA00004613"/>
    </source>
</evidence>
<dbReference type="PANTHER" id="PTHR22953">
    <property type="entry name" value="ACID PHOSPHATASE RELATED"/>
    <property type="match status" value="1"/>
</dbReference>
<keyword evidence="11" id="KW-0408">Iron</keyword>
<dbReference type="InterPro" id="IPR025733">
    <property type="entry name" value="PAPs_C"/>
</dbReference>
<evidence type="ECO:0000256" key="4">
    <source>
        <dbReference type="ARBA" id="ARBA00008723"/>
    </source>
</evidence>
<comment type="catalytic activity">
    <reaction evidence="1 13">
        <text>a phosphate monoester + H2O = an alcohol + phosphate</text>
        <dbReference type="Rhea" id="RHEA:15017"/>
        <dbReference type="ChEBI" id="CHEBI:15377"/>
        <dbReference type="ChEBI" id="CHEBI:30879"/>
        <dbReference type="ChEBI" id="CHEBI:43474"/>
        <dbReference type="ChEBI" id="CHEBI:67140"/>
        <dbReference type="EC" id="3.1.3.2"/>
    </reaction>
</comment>
<evidence type="ECO:0000256" key="12">
    <source>
        <dbReference type="ARBA" id="ARBA00023180"/>
    </source>
</evidence>
<evidence type="ECO:0000256" key="1">
    <source>
        <dbReference type="ARBA" id="ARBA00000032"/>
    </source>
</evidence>
<keyword evidence="10" id="KW-0862">Zinc</keyword>
<dbReference type="STRING" id="52838.A0A4S8I8J8"/>
<reference evidence="17 18" key="1">
    <citation type="journal article" date="2019" name="Nat. Plants">
        <title>Genome sequencing of Musa balbisiana reveals subgenome evolution and function divergence in polyploid bananas.</title>
        <authorList>
            <person name="Yao X."/>
        </authorList>
    </citation>
    <scope>NUCLEOTIDE SEQUENCE [LARGE SCALE GENOMIC DNA]</scope>
    <source>
        <strain evidence="18">cv. DH-PKW</strain>
        <tissue evidence="17">Leaves</tissue>
    </source>
</reference>
<dbReference type="Pfam" id="PF00149">
    <property type="entry name" value="Metallophos"/>
    <property type="match status" value="1"/>
</dbReference>
<comment type="similarity">
    <text evidence="4 13">Belongs to the metallophosphoesterase superfamily. Purple acid phosphatase family.</text>
</comment>
<evidence type="ECO:0000259" key="15">
    <source>
        <dbReference type="Pfam" id="PF14008"/>
    </source>
</evidence>
<evidence type="ECO:0000256" key="5">
    <source>
        <dbReference type="ARBA" id="ARBA00011738"/>
    </source>
</evidence>
<evidence type="ECO:0000313" key="18">
    <source>
        <dbReference type="Proteomes" id="UP000317650"/>
    </source>
</evidence>
<dbReference type="Gene3D" id="2.60.40.380">
    <property type="entry name" value="Purple acid phosphatase-like, N-terminal"/>
    <property type="match status" value="1"/>
</dbReference>
<dbReference type="AlphaFoldDB" id="A0A4S8I8J8"/>
<dbReference type="GO" id="GO:0046872">
    <property type="term" value="F:metal ion binding"/>
    <property type="evidence" value="ECO:0007669"/>
    <property type="project" value="UniProtKB-KW"/>
</dbReference>
<dbReference type="GO" id="GO:0005576">
    <property type="term" value="C:extracellular region"/>
    <property type="evidence" value="ECO:0007669"/>
    <property type="project" value="UniProtKB-SubCell"/>
</dbReference>
<dbReference type="Pfam" id="PF14008">
    <property type="entry name" value="Metallophos_C"/>
    <property type="match status" value="1"/>
</dbReference>
<proteinExistence type="inferred from homology"/>
<comment type="caution">
    <text evidence="17">The sequence shown here is derived from an EMBL/GenBank/DDBJ whole genome shotgun (WGS) entry which is preliminary data.</text>
</comment>
<feature type="signal peptide" evidence="13">
    <location>
        <begin position="1"/>
        <end position="23"/>
    </location>
</feature>
<keyword evidence="12" id="KW-0325">Glycoprotein</keyword>
<evidence type="ECO:0000259" key="14">
    <source>
        <dbReference type="Pfam" id="PF00149"/>
    </source>
</evidence>
<feature type="domain" description="Calcineurin-like phosphoesterase" evidence="14">
    <location>
        <begin position="197"/>
        <end position="409"/>
    </location>
</feature>
<dbReference type="Pfam" id="PF16656">
    <property type="entry name" value="Pur_ac_phosph_N"/>
    <property type="match status" value="1"/>
</dbReference>
<evidence type="ECO:0000256" key="7">
    <source>
        <dbReference type="ARBA" id="ARBA00022723"/>
    </source>
</evidence>
<name>A0A4S8I8J8_MUSBA</name>
<dbReference type="InterPro" id="IPR029052">
    <property type="entry name" value="Metallo-depent_PP-like"/>
</dbReference>
<dbReference type="InterPro" id="IPR015914">
    <property type="entry name" value="PAPs_N"/>
</dbReference>
<dbReference type="InterPro" id="IPR004843">
    <property type="entry name" value="Calcineurin-like_PHP"/>
</dbReference>
<feature type="chain" id="PRO_5021034697" description="Purple acid phosphatase" evidence="13">
    <location>
        <begin position="24"/>
        <end position="546"/>
    </location>
</feature>
<dbReference type="SUPFAM" id="SSF49363">
    <property type="entry name" value="Purple acid phosphatase, N-terminal domain"/>
    <property type="match status" value="1"/>
</dbReference>
<feature type="domain" description="Purple acid phosphatase C-terminal" evidence="15">
    <location>
        <begin position="478"/>
        <end position="516"/>
    </location>
</feature>
<keyword evidence="8 13" id="KW-0732">Signal</keyword>
<accession>A0A4S8I8J8</accession>
<comment type="subcellular location">
    <subcellularLocation>
        <location evidence="3">Secreted</location>
    </subcellularLocation>
</comment>
<evidence type="ECO:0000256" key="13">
    <source>
        <dbReference type="RuleBase" id="RU361203"/>
    </source>
</evidence>
<gene>
    <name evidence="17" type="ORF">C4D60_Mb02t02350</name>
</gene>
<keyword evidence="9 13" id="KW-0378">Hydrolase</keyword>
<evidence type="ECO:0000256" key="8">
    <source>
        <dbReference type="ARBA" id="ARBA00022729"/>
    </source>
</evidence>
<dbReference type="Proteomes" id="UP000317650">
    <property type="component" value="Chromosome 2"/>
</dbReference>
<evidence type="ECO:0000256" key="9">
    <source>
        <dbReference type="ARBA" id="ARBA00022801"/>
    </source>
</evidence>
<dbReference type="SUPFAM" id="SSF56300">
    <property type="entry name" value="Metallo-dependent phosphatases"/>
    <property type="match status" value="1"/>
</dbReference>
<evidence type="ECO:0000256" key="11">
    <source>
        <dbReference type="ARBA" id="ARBA00023004"/>
    </source>
</evidence>
<organism evidence="17 18">
    <name type="scientific">Musa balbisiana</name>
    <name type="common">Banana</name>
    <dbReference type="NCBI Taxonomy" id="52838"/>
    <lineage>
        <taxon>Eukaryota</taxon>
        <taxon>Viridiplantae</taxon>
        <taxon>Streptophyta</taxon>
        <taxon>Embryophyta</taxon>
        <taxon>Tracheophyta</taxon>
        <taxon>Spermatophyta</taxon>
        <taxon>Magnoliopsida</taxon>
        <taxon>Liliopsida</taxon>
        <taxon>Zingiberales</taxon>
        <taxon>Musaceae</taxon>
        <taxon>Musa</taxon>
    </lineage>
</organism>
<dbReference type="CDD" id="cd00839">
    <property type="entry name" value="MPP_PAPs"/>
    <property type="match status" value="1"/>
</dbReference>
<evidence type="ECO:0000256" key="2">
    <source>
        <dbReference type="ARBA" id="ARBA00001947"/>
    </source>
</evidence>